<organism evidence="2 3">
    <name type="scientific">Mycena belliarum</name>
    <dbReference type="NCBI Taxonomy" id="1033014"/>
    <lineage>
        <taxon>Eukaryota</taxon>
        <taxon>Fungi</taxon>
        <taxon>Dikarya</taxon>
        <taxon>Basidiomycota</taxon>
        <taxon>Agaricomycotina</taxon>
        <taxon>Agaricomycetes</taxon>
        <taxon>Agaricomycetidae</taxon>
        <taxon>Agaricales</taxon>
        <taxon>Marasmiineae</taxon>
        <taxon>Mycenaceae</taxon>
        <taxon>Mycena</taxon>
    </lineage>
</organism>
<evidence type="ECO:0000313" key="3">
    <source>
        <dbReference type="Proteomes" id="UP001222325"/>
    </source>
</evidence>
<keyword evidence="3" id="KW-1185">Reference proteome</keyword>
<sequence length="193" mass="20895">MSANTVGSPSSNTASSPVTNEDKHCRVAIHQNSTFAKPKQQQTSSPQTYMLEATSSCRTSSTSPPPMRMMRRLLTSHTKTTTPLLLEPRAPADDCSGVNDSAGGRCDAPRIPYNRSEADAAANNSHTHARASTDEDRSRNGGGRYGLDIYCSDHLYAAADDFDVRGLYAATDAFDIRAGDRLYAPADARHSRR</sequence>
<proteinExistence type="predicted"/>
<name>A0AAD6XLY9_9AGAR</name>
<gene>
    <name evidence="2" type="ORF">B0H15DRAFT_949611</name>
</gene>
<evidence type="ECO:0000313" key="2">
    <source>
        <dbReference type="EMBL" id="KAJ7088435.1"/>
    </source>
</evidence>
<dbReference type="EMBL" id="JARJCN010000026">
    <property type="protein sequence ID" value="KAJ7088435.1"/>
    <property type="molecule type" value="Genomic_DNA"/>
</dbReference>
<feature type="region of interest" description="Disordered" evidence="1">
    <location>
        <begin position="1"/>
        <end position="24"/>
    </location>
</feature>
<accession>A0AAD6XLY9</accession>
<protein>
    <submittedName>
        <fullName evidence="2">Uncharacterized protein</fullName>
    </submittedName>
</protein>
<evidence type="ECO:0000256" key="1">
    <source>
        <dbReference type="SAM" id="MobiDB-lite"/>
    </source>
</evidence>
<dbReference type="AlphaFoldDB" id="A0AAD6XLY9"/>
<feature type="compositionally biased region" description="Polar residues" evidence="1">
    <location>
        <begin position="1"/>
        <end position="19"/>
    </location>
</feature>
<feature type="region of interest" description="Disordered" evidence="1">
    <location>
        <begin position="119"/>
        <end position="139"/>
    </location>
</feature>
<dbReference type="Proteomes" id="UP001222325">
    <property type="component" value="Unassembled WGS sequence"/>
</dbReference>
<reference evidence="2" key="1">
    <citation type="submission" date="2023-03" db="EMBL/GenBank/DDBJ databases">
        <title>Massive genome expansion in bonnet fungi (Mycena s.s.) driven by repeated elements and novel gene families across ecological guilds.</title>
        <authorList>
            <consortium name="Lawrence Berkeley National Laboratory"/>
            <person name="Harder C.B."/>
            <person name="Miyauchi S."/>
            <person name="Viragh M."/>
            <person name="Kuo A."/>
            <person name="Thoen E."/>
            <person name="Andreopoulos B."/>
            <person name="Lu D."/>
            <person name="Skrede I."/>
            <person name="Drula E."/>
            <person name="Henrissat B."/>
            <person name="Morin E."/>
            <person name="Kohler A."/>
            <person name="Barry K."/>
            <person name="LaButti K."/>
            <person name="Morin E."/>
            <person name="Salamov A."/>
            <person name="Lipzen A."/>
            <person name="Mereny Z."/>
            <person name="Hegedus B."/>
            <person name="Baldrian P."/>
            <person name="Stursova M."/>
            <person name="Weitz H."/>
            <person name="Taylor A."/>
            <person name="Grigoriev I.V."/>
            <person name="Nagy L.G."/>
            <person name="Martin F."/>
            <person name="Kauserud H."/>
        </authorList>
    </citation>
    <scope>NUCLEOTIDE SEQUENCE</scope>
    <source>
        <strain evidence="2">CBHHK173m</strain>
    </source>
</reference>
<comment type="caution">
    <text evidence="2">The sequence shown here is derived from an EMBL/GenBank/DDBJ whole genome shotgun (WGS) entry which is preliminary data.</text>
</comment>